<keyword evidence="7" id="KW-1185">Reference proteome</keyword>
<dbReference type="InterPro" id="IPR010982">
    <property type="entry name" value="Lambda_DNA-bd_dom_sf"/>
</dbReference>
<dbReference type="Proteomes" id="UP000077881">
    <property type="component" value="Unassembled WGS sequence"/>
</dbReference>
<dbReference type="Pfam" id="PF13377">
    <property type="entry name" value="Peripla_BP_3"/>
    <property type="match status" value="1"/>
</dbReference>
<keyword evidence="3" id="KW-0238">DNA-binding</keyword>
<feature type="domain" description="HTH lacI-type" evidence="5">
    <location>
        <begin position="5"/>
        <end position="49"/>
    </location>
</feature>
<keyword evidence="1" id="KW-0678">Repressor</keyword>
<dbReference type="CDD" id="cd01392">
    <property type="entry name" value="HTH_LacI"/>
    <property type="match status" value="1"/>
</dbReference>
<dbReference type="SMART" id="SM00354">
    <property type="entry name" value="HTH_LACI"/>
    <property type="match status" value="1"/>
</dbReference>
<dbReference type="GO" id="GO:0003700">
    <property type="term" value="F:DNA-binding transcription factor activity"/>
    <property type="evidence" value="ECO:0007669"/>
    <property type="project" value="TreeGrafter"/>
</dbReference>
<name>A0A177ZIJ4_9BACI</name>
<dbReference type="Gene3D" id="3.40.50.2300">
    <property type="match status" value="2"/>
</dbReference>
<dbReference type="SUPFAM" id="SSF53822">
    <property type="entry name" value="Periplasmic binding protein-like I"/>
    <property type="match status" value="1"/>
</dbReference>
<evidence type="ECO:0000313" key="6">
    <source>
        <dbReference type="EMBL" id="OAK67299.1"/>
    </source>
</evidence>
<evidence type="ECO:0000313" key="7">
    <source>
        <dbReference type="Proteomes" id="UP000077881"/>
    </source>
</evidence>
<protein>
    <recommendedName>
        <fullName evidence="5">HTH lacI-type domain-containing protein</fullName>
    </recommendedName>
</protein>
<dbReference type="PANTHER" id="PTHR30146">
    <property type="entry name" value="LACI-RELATED TRANSCRIPTIONAL REPRESSOR"/>
    <property type="match status" value="1"/>
</dbReference>
<reference evidence="6 7" key="1">
    <citation type="submission" date="2015-05" db="EMBL/GenBank/DDBJ databases">
        <title>Comparison of genome.</title>
        <authorList>
            <person name="Zheng Z."/>
            <person name="Sun M."/>
        </authorList>
    </citation>
    <scope>NUCLEOTIDE SEQUENCE [LARGE SCALE GENOMIC DNA]</scope>
    <source>
        <strain evidence="6 7">G25-74</strain>
    </source>
</reference>
<evidence type="ECO:0000256" key="4">
    <source>
        <dbReference type="ARBA" id="ARBA00023163"/>
    </source>
</evidence>
<dbReference type="RefSeq" id="WP_064468738.1">
    <property type="nucleotide sequence ID" value="NZ_LDJR01000060.1"/>
</dbReference>
<dbReference type="AlphaFoldDB" id="A0A177ZIJ4"/>
<evidence type="ECO:0000256" key="3">
    <source>
        <dbReference type="ARBA" id="ARBA00023125"/>
    </source>
</evidence>
<dbReference type="InterPro" id="IPR028082">
    <property type="entry name" value="Peripla_BP_I"/>
</dbReference>
<organism evidence="6 7">
    <name type="scientific">Lederbergia galactosidilytica</name>
    <dbReference type="NCBI Taxonomy" id="217031"/>
    <lineage>
        <taxon>Bacteria</taxon>
        <taxon>Bacillati</taxon>
        <taxon>Bacillota</taxon>
        <taxon>Bacilli</taxon>
        <taxon>Bacillales</taxon>
        <taxon>Bacillaceae</taxon>
        <taxon>Lederbergia</taxon>
    </lineage>
</organism>
<dbReference type="GO" id="GO:0000976">
    <property type="term" value="F:transcription cis-regulatory region binding"/>
    <property type="evidence" value="ECO:0007669"/>
    <property type="project" value="TreeGrafter"/>
</dbReference>
<dbReference type="EMBL" id="LDJR01000060">
    <property type="protein sequence ID" value="OAK67299.1"/>
    <property type="molecule type" value="Genomic_DNA"/>
</dbReference>
<dbReference type="STRING" id="217031.ABB05_19265"/>
<keyword evidence="2" id="KW-0805">Transcription regulation</keyword>
<keyword evidence="4" id="KW-0804">Transcription</keyword>
<dbReference type="PATRIC" id="fig|217031.6.peg.4183"/>
<dbReference type="OrthoDB" id="2026446at2"/>
<proteinExistence type="predicted"/>
<evidence type="ECO:0000256" key="1">
    <source>
        <dbReference type="ARBA" id="ARBA00022491"/>
    </source>
</evidence>
<dbReference type="InterPro" id="IPR046335">
    <property type="entry name" value="LacI/GalR-like_sensor"/>
</dbReference>
<gene>
    <name evidence="6" type="ORF">ABB05_19265</name>
</gene>
<dbReference type="PANTHER" id="PTHR30146:SF148">
    <property type="entry name" value="HTH-TYPE TRANSCRIPTIONAL REPRESSOR PURR-RELATED"/>
    <property type="match status" value="1"/>
</dbReference>
<accession>A0A177ZIJ4</accession>
<dbReference type="PROSITE" id="PS50932">
    <property type="entry name" value="HTH_LACI_2"/>
    <property type="match status" value="1"/>
</dbReference>
<dbReference type="Pfam" id="PF00356">
    <property type="entry name" value="LacI"/>
    <property type="match status" value="1"/>
</dbReference>
<evidence type="ECO:0000256" key="2">
    <source>
        <dbReference type="ARBA" id="ARBA00023015"/>
    </source>
</evidence>
<dbReference type="Gene3D" id="1.10.260.40">
    <property type="entry name" value="lambda repressor-like DNA-binding domains"/>
    <property type="match status" value="1"/>
</dbReference>
<comment type="caution">
    <text evidence="6">The sequence shown here is derived from an EMBL/GenBank/DDBJ whole genome shotgun (WGS) entry which is preliminary data.</text>
</comment>
<evidence type="ECO:0000259" key="5">
    <source>
        <dbReference type="PROSITE" id="PS50932"/>
    </source>
</evidence>
<dbReference type="InterPro" id="IPR000843">
    <property type="entry name" value="HTH_LacI"/>
</dbReference>
<dbReference type="SUPFAM" id="SSF47413">
    <property type="entry name" value="lambda repressor-like DNA-binding domains"/>
    <property type="match status" value="1"/>
</dbReference>
<sequence>MSKKVTMQLIADYLGVSKYVVSRALSGKDGVSAQMREQVLRVASDLGYVNQRKQRTSQITLENSFSVSGKQTVLVLLQNIREQTPTSSYWGRVMKGVSEGLGKHGFGMVVVTEENPNHLKAIINPKGYVGIITIGMVTTPLMLQVSQMEIPVIMIDHEDYLLSCDAVFNNNVDASEKMTNYLIGLGHQRIHFVGNIHYSRSFYDRWIGFRKALEILDQNFRFDSSLTNLSEGTLMLCQWIEERQGQLHFPTAFVCANDQIARNLVGILEKKGVKVPDDVSVTGFDNKEVSYRYSPTLTTVKIAKKDLGKRGVEMLIRRLREKDAPYEKVLLEGEVILRESTRPLVK</sequence>